<dbReference type="InterPro" id="IPR018200">
    <property type="entry name" value="USP_CS"/>
</dbReference>
<dbReference type="GO" id="GO:0008270">
    <property type="term" value="F:zinc ion binding"/>
    <property type="evidence" value="ECO:0007669"/>
    <property type="project" value="UniProtKB-KW"/>
</dbReference>
<dbReference type="InterPro" id="IPR001607">
    <property type="entry name" value="Znf_UBP"/>
</dbReference>
<evidence type="ECO:0000256" key="13">
    <source>
        <dbReference type="PROSITE-ProRule" id="PRU00502"/>
    </source>
</evidence>
<dbReference type="Pfam" id="PF02148">
    <property type="entry name" value="zf-UBP"/>
    <property type="match status" value="1"/>
</dbReference>
<evidence type="ECO:0000256" key="4">
    <source>
        <dbReference type="ARBA" id="ARBA00008269"/>
    </source>
</evidence>
<dbReference type="Pfam" id="PF06337">
    <property type="entry name" value="DUSP"/>
    <property type="match status" value="1"/>
</dbReference>
<keyword evidence="7" id="KW-0254">Endocytosis</keyword>
<comment type="catalytic activity">
    <reaction evidence="1">
        <text>Thiol-dependent hydrolysis of ester, thioester, amide, peptide and isopeptide bonds formed by the C-terminal Gly of ubiquitin (a 76-residue protein attached to proteins as an intracellular targeting signal).</text>
        <dbReference type="EC" id="3.4.19.12"/>
    </reaction>
</comment>
<feature type="compositionally biased region" description="Basic residues" evidence="14">
    <location>
        <begin position="1083"/>
        <end position="1094"/>
    </location>
</feature>
<dbReference type="SUPFAM" id="SSF143791">
    <property type="entry name" value="DUSP-like"/>
    <property type="match status" value="2"/>
</dbReference>
<dbReference type="GO" id="GO:0005813">
    <property type="term" value="C:centrosome"/>
    <property type="evidence" value="ECO:0007669"/>
    <property type="project" value="UniProtKB-SubCell"/>
</dbReference>
<dbReference type="SUPFAM" id="SSF57850">
    <property type="entry name" value="RING/U-box"/>
    <property type="match status" value="1"/>
</dbReference>
<feature type="domain" description="UBP-type" evidence="16">
    <location>
        <begin position="5"/>
        <end position="112"/>
    </location>
</feature>
<dbReference type="SUPFAM" id="SSF54001">
    <property type="entry name" value="Cysteine proteinases"/>
    <property type="match status" value="1"/>
</dbReference>
<evidence type="ECO:0000256" key="3">
    <source>
        <dbReference type="ARBA" id="ARBA00004556"/>
    </source>
</evidence>
<keyword evidence="12" id="KW-0206">Cytoskeleton</keyword>
<evidence type="ECO:0000259" key="15">
    <source>
        <dbReference type="PROSITE" id="PS50235"/>
    </source>
</evidence>
<proteinExistence type="inferred from homology"/>
<dbReference type="EMBL" id="LJIG01022665">
    <property type="protein sequence ID" value="KRT79366.1"/>
    <property type="molecule type" value="Genomic_DNA"/>
</dbReference>
<evidence type="ECO:0000256" key="7">
    <source>
        <dbReference type="ARBA" id="ARBA00022583"/>
    </source>
</evidence>
<evidence type="ECO:0000256" key="10">
    <source>
        <dbReference type="ARBA" id="ARBA00022771"/>
    </source>
</evidence>
<evidence type="ECO:0000256" key="14">
    <source>
        <dbReference type="SAM" id="MobiDB-lite"/>
    </source>
</evidence>
<dbReference type="PROSITE" id="PS51283">
    <property type="entry name" value="DUSP"/>
    <property type="match status" value="2"/>
</dbReference>
<evidence type="ECO:0000313" key="18">
    <source>
        <dbReference type="EMBL" id="KRT79366.1"/>
    </source>
</evidence>
<evidence type="ECO:0000256" key="1">
    <source>
        <dbReference type="ARBA" id="ARBA00000707"/>
    </source>
</evidence>
<feature type="domain" description="USP" evidence="15">
    <location>
        <begin position="195"/>
        <end position="713"/>
    </location>
</feature>
<dbReference type="PANTHER" id="PTHR21646:SF86">
    <property type="entry name" value="UBIQUITIN CARBOXYL-TERMINAL HYDROLASE"/>
    <property type="match status" value="1"/>
</dbReference>
<evidence type="ECO:0000256" key="5">
    <source>
        <dbReference type="ARBA" id="ARBA00012759"/>
    </source>
</evidence>
<dbReference type="Gene3D" id="3.30.40.10">
    <property type="entry name" value="Zinc/RING finger domain, C3HC4 (zinc finger)"/>
    <property type="match status" value="1"/>
</dbReference>
<dbReference type="PANTHER" id="PTHR21646">
    <property type="entry name" value="UBIQUITIN CARBOXYL-TERMINAL HYDROLASE"/>
    <property type="match status" value="1"/>
</dbReference>
<sequence length="1094" mass="119613">MPCTNSCPHMLDIPIEDVLNINQRLCCQDCNCTGPNLWMCMHRDCLRIGCSEEFSDHNTMHNRDNPSHCVHMNLSTYRFWCYTCKGEVYMERQQEHRYDPTTPTDTDSKDVPSDKMRGDSDRSIYNGGGGGGCSSGNLQSNEILENGVPSIVYPTIPTATTLIAMAGGSGGAGDTSESSDAEDGSVVSRRPVGLVGLQNIGNTCYLNAALQALSNTVPLTKFFLDCQATVAIVSEGRKPGLSRTYQALMTEMWLKKNGGYVIPSGILYGIRNVHAMFRGYHQHDTQEFLRNLMDQLHEELKQPWTQHPNDANTTDLDTYSTVTTAPTADEPSSSSSQATAYDGPPTYDGESSEGEYETCDSGVSERSSLSDDLERIPPPPIAATGGGPSSGLPSSASSSATTTTKRRLSSPRSISPPNRRLRTRFQNAAVIENQPKTSSSMVTSNDGKNSGGRWQQTKYKSIISDIFDGKLLSTVQCLTCNRVSSRVETFQDLSLPIPSRDHLAVIHGRNSTATSTTAGASCPNGIANGNGSVMASTCTEAVLPADGGGWIAWILVWIKSWLYGPTITLHDCLAAFFSTDELKGDNMYSCERCNKLRNGIKYSKVLQLPEVLCIHLKRFRHELMFSSKISSTVSFPLRGLEMRSYLHADCVSRVTTYELYSVICHHGTAGGGHYTCYALNAGQWYEFDDQCVTRVGADTVQNCEAYVLFYRKTAAAANSGDAANAKLVELSREAAACETSGDVEIFHISKQWLSRFRTCAEPGPIDNRDFLCPHGYVAPERAKTLDQLAVAVPASVYAYLCGRYGGNAPTPTVVCAQCHAHHCRLELEMETLMRLNFAAQKRQLPATHLLSKTWYTGWLNYVQRKGVESPGPIDNGDASSLYAVSQRRLTHGDRDYAEVGEDIWNFFHSTYGGGPELRLPTMTANDSSDSNSECNAASDAPLITFKHQDDEEVEDRGFADDRSNRTTVAGAKTTTLAHRGGCHGEPMDMDVAAEEQEGEAATGGGEEDEKNRDDTMGMTDVLPGHPHHYGRTDLANGGCCVHHHGTPSSGASNTSLTDEEIQSEKSLSALNADSANANPNVRRFYKRRKRLDYK</sequence>
<name>A0A0T6AW92_9SCAR</name>
<dbReference type="InterPro" id="IPR050185">
    <property type="entry name" value="Ub_carboxyl-term_hydrolase"/>
</dbReference>
<dbReference type="InterPro" id="IPR028889">
    <property type="entry name" value="USP"/>
</dbReference>
<feature type="region of interest" description="Disordered" evidence="14">
    <location>
        <begin position="946"/>
        <end position="1015"/>
    </location>
</feature>
<feature type="compositionally biased region" description="Polar residues" evidence="14">
    <location>
        <begin position="1046"/>
        <end position="1056"/>
    </location>
</feature>
<evidence type="ECO:0000313" key="19">
    <source>
        <dbReference type="Proteomes" id="UP000051574"/>
    </source>
</evidence>
<keyword evidence="6" id="KW-0963">Cytoplasm</keyword>
<evidence type="ECO:0000256" key="8">
    <source>
        <dbReference type="ARBA" id="ARBA00022723"/>
    </source>
</evidence>
<dbReference type="InterPro" id="IPR038765">
    <property type="entry name" value="Papain-like_cys_pep_sf"/>
</dbReference>
<evidence type="ECO:0000259" key="16">
    <source>
        <dbReference type="PROSITE" id="PS50271"/>
    </source>
</evidence>
<dbReference type="Gene3D" id="3.30.2230.10">
    <property type="entry name" value="DUSP-like"/>
    <property type="match status" value="2"/>
</dbReference>
<evidence type="ECO:0000256" key="2">
    <source>
        <dbReference type="ARBA" id="ARBA00004300"/>
    </source>
</evidence>
<dbReference type="InterPro" id="IPR035927">
    <property type="entry name" value="DUSP-like_sf"/>
</dbReference>
<keyword evidence="11" id="KW-0862">Zinc</keyword>
<feature type="compositionally biased region" description="Low complexity" evidence="14">
    <location>
        <begin position="390"/>
        <end position="403"/>
    </location>
</feature>
<feature type="domain" description="DUSP" evidence="17">
    <location>
        <begin position="718"/>
        <end position="817"/>
    </location>
</feature>
<evidence type="ECO:0000259" key="17">
    <source>
        <dbReference type="PROSITE" id="PS51283"/>
    </source>
</evidence>
<dbReference type="SMART" id="SM00695">
    <property type="entry name" value="DUSP"/>
    <property type="match status" value="2"/>
</dbReference>
<gene>
    <name evidence="18" type="ORF">AMK59_7109</name>
</gene>
<accession>A0A0T6AW92</accession>
<dbReference type="GO" id="GO:0004843">
    <property type="term" value="F:cysteine-type deubiquitinase activity"/>
    <property type="evidence" value="ECO:0007669"/>
    <property type="project" value="UniProtKB-EC"/>
</dbReference>
<evidence type="ECO:0000256" key="6">
    <source>
        <dbReference type="ARBA" id="ARBA00022490"/>
    </source>
</evidence>
<dbReference type="InterPro" id="IPR001394">
    <property type="entry name" value="Peptidase_C19_UCH"/>
</dbReference>
<dbReference type="PROSITE" id="PS50235">
    <property type="entry name" value="USP_3"/>
    <property type="match status" value="1"/>
</dbReference>
<feature type="compositionally biased region" description="Acidic residues" evidence="14">
    <location>
        <begin position="987"/>
        <end position="998"/>
    </location>
</feature>
<dbReference type="Pfam" id="PF00443">
    <property type="entry name" value="UCH"/>
    <property type="match status" value="1"/>
</dbReference>
<keyword evidence="8" id="KW-0479">Metal-binding</keyword>
<dbReference type="PROSITE" id="PS50271">
    <property type="entry name" value="ZF_UBP"/>
    <property type="match status" value="1"/>
</dbReference>
<feature type="region of interest" description="Disordered" evidence="14">
    <location>
        <begin position="95"/>
        <end position="122"/>
    </location>
</feature>
<dbReference type="GO" id="GO:0006897">
    <property type="term" value="P:endocytosis"/>
    <property type="evidence" value="ECO:0007669"/>
    <property type="project" value="UniProtKB-KW"/>
</dbReference>
<evidence type="ECO:0000256" key="12">
    <source>
        <dbReference type="ARBA" id="ARBA00023212"/>
    </source>
</evidence>
<dbReference type="CDD" id="cd02674">
    <property type="entry name" value="Peptidase_C19R"/>
    <property type="match status" value="1"/>
</dbReference>
<dbReference type="OrthoDB" id="73004at2759"/>
<dbReference type="PROSITE" id="PS00973">
    <property type="entry name" value="USP_2"/>
    <property type="match status" value="1"/>
</dbReference>
<feature type="compositionally biased region" description="Basic and acidic residues" evidence="14">
    <location>
        <begin position="106"/>
        <end position="122"/>
    </location>
</feature>
<feature type="compositionally biased region" description="Polar residues" evidence="14">
    <location>
        <begin position="330"/>
        <end position="339"/>
    </location>
</feature>
<feature type="domain" description="DUSP" evidence="17">
    <location>
        <begin position="823"/>
        <end position="923"/>
    </location>
</feature>
<evidence type="ECO:0000256" key="9">
    <source>
        <dbReference type="ARBA" id="ARBA00022737"/>
    </source>
</evidence>
<comment type="caution">
    <text evidence="18">The sequence shown here is derived from an EMBL/GenBank/DDBJ whole genome shotgun (WGS) entry which is preliminary data.</text>
</comment>
<feature type="compositionally biased region" description="Low complexity" evidence="14">
    <location>
        <begin position="1066"/>
        <end position="1080"/>
    </location>
</feature>
<keyword evidence="19" id="KW-1185">Reference proteome</keyword>
<evidence type="ECO:0000256" key="11">
    <source>
        <dbReference type="ARBA" id="ARBA00022833"/>
    </source>
</evidence>
<dbReference type="Gene3D" id="3.90.70.10">
    <property type="entry name" value="Cysteine proteinases"/>
    <property type="match status" value="2"/>
</dbReference>
<dbReference type="InterPro" id="IPR013083">
    <property type="entry name" value="Znf_RING/FYVE/PHD"/>
</dbReference>
<feature type="region of interest" description="Disordered" evidence="14">
    <location>
        <begin position="323"/>
        <end position="426"/>
    </location>
</feature>
<dbReference type="EC" id="3.4.19.12" evidence="5"/>
<keyword evidence="10 13" id="KW-0863">Zinc-finger</keyword>
<dbReference type="GO" id="GO:0048471">
    <property type="term" value="C:perinuclear region of cytoplasm"/>
    <property type="evidence" value="ECO:0007669"/>
    <property type="project" value="UniProtKB-SubCell"/>
</dbReference>
<reference evidence="18 19" key="1">
    <citation type="submission" date="2015-09" db="EMBL/GenBank/DDBJ databases">
        <title>Draft genome of the scarab beetle Oryctes borbonicus.</title>
        <authorList>
            <person name="Meyer J.M."/>
            <person name="Markov G.V."/>
            <person name="Baskaran P."/>
            <person name="Herrmann M."/>
            <person name="Sommer R.J."/>
            <person name="Roedelsperger C."/>
        </authorList>
    </citation>
    <scope>NUCLEOTIDE SEQUENCE [LARGE SCALE GENOMIC DNA]</scope>
    <source>
        <strain evidence="18">OB123</strain>
        <tissue evidence="18">Whole animal</tissue>
    </source>
</reference>
<comment type="subcellular location">
    <subcellularLocation>
        <location evidence="2">Cytoplasm</location>
        <location evidence="2">Cytoskeleton</location>
        <location evidence="2">Microtubule organizing center</location>
        <location evidence="2">Centrosome</location>
    </subcellularLocation>
    <subcellularLocation>
        <location evidence="3">Cytoplasm</location>
        <location evidence="3">Perinuclear region</location>
    </subcellularLocation>
</comment>
<keyword evidence="9" id="KW-0677">Repeat</keyword>
<dbReference type="PROSITE" id="PS00972">
    <property type="entry name" value="USP_1"/>
    <property type="match status" value="1"/>
</dbReference>
<organism evidence="18 19">
    <name type="scientific">Oryctes borbonicus</name>
    <dbReference type="NCBI Taxonomy" id="1629725"/>
    <lineage>
        <taxon>Eukaryota</taxon>
        <taxon>Metazoa</taxon>
        <taxon>Ecdysozoa</taxon>
        <taxon>Arthropoda</taxon>
        <taxon>Hexapoda</taxon>
        <taxon>Insecta</taxon>
        <taxon>Pterygota</taxon>
        <taxon>Neoptera</taxon>
        <taxon>Endopterygota</taxon>
        <taxon>Coleoptera</taxon>
        <taxon>Polyphaga</taxon>
        <taxon>Scarabaeiformia</taxon>
        <taxon>Scarabaeidae</taxon>
        <taxon>Dynastinae</taxon>
        <taxon>Oryctes</taxon>
    </lineage>
</organism>
<comment type="similarity">
    <text evidence="4">Belongs to the peptidase C19 family. USP20/USP33 subfamily.</text>
</comment>
<dbReference type="Proteomes" id="UP000051574">
    <property type="component" value="Unassembled WGS sequence"/>
</dbReference>
<feature type="region of interest" description="Disordered" evidence="14">
    <location>
        <begin position="1046"/>
        <end position="1094"/>
    </location>
</feature>
<dbReference type="AlphaFoldDB" id="A0A0T6AW92"/>
<dbReference type="InterPro" id="IPR006615">
    <property type="entry name" value="Pept_C19_DUSP"/>
</dbReference>
<feature type="compositionally biased region" description="Basic and acidic residues" evidence="14">
    <location>
        <begin position="955"/>
        <end position="964"/>
    </location>
</feature>
<protein>
    <recommendedName>
        <fullName evidence="5">ubiquitinyl hydrolase 1</fullName>
        <ecNumber evidence="5">3.4.19.12</ecNumber>
    </recommendedName>
</protein>
<dbReference type="GO" id="GO:0016579">
    <property type="term" value="P:protein deubiquitination"/>
    <property type="evidence" value="ECO:0007669"/>
    <property type="project" value="InterPro"/>
</dbReference>